<dbReference type="GO" id="GO:0006355">
    <property type="term" value="P:regulation of DNA-templated transcription"/>
    <property type="evidence" value="ECO:0007669"/>
    <property type="project" value="InterPro"/>
</dbReference>
<dbReference type="OrthoDB" id="9797341at2"/>
<sequence>MIVNGRTTPQISEKLFIAPSTVETHRRKLIEKLGVENATKGLIKYALENNLFKNDG</sequence>
<dbReference type="PANTHER" id="PTHR44688:SF16">
    <property type="entry name" value="DNA-BINDING TRANSCRIPTIONAL ACTIVATOR DEVR_DOSR"/>
    <property type="match status" value="1"/>
</dbReference>
<dbReference type="AlphaFoldDB" id="A1ZP48"/>
<keyword evidence="6" id="KW-1185">Reference proteome</keyword>
<dbReference type="InterPro" id="IPR000792">
    <property type="entry name" value="Tscrpt_reg_LuxR_C"/>
</dbReference>
<keyword evidence="3" id="KW-0804">Transcription</keyword>
<dbReference type="PANTHER" id="PTHR44688">
    <property type="entry name" value="DNA-BINDING TRANSCRIPTIONAL ACTIVATOR DEVR_DOSR"/>
    <property type="match status" value="1"/>
</dbReference>
<name>A1ZP48_MICM2</name>
<comment type="caution">
    <text evidence="5">The sequence shown here is derived from an EMBL/GenBank/DDBJ whole genome shotgun (WGS) entry which is preliminary data.</text>
</comment>
<dbReference type="InterPro" id="IPR016032">
    <property type="entry name" value="Sig_transdc_resp-reg_C-effctor"/>
</dbReference>
<protein>
    <submittedName>
        <fullName evidence="5">Two-component response regulator</fullName>
    </submittedName>
</protein>
<evidence type="ECO:0000256" key="2">
    <source>
        <dbReference type="ARBA" id="ARBA00023125"/>
    </source>
</evidence>
<keyword evidence="1" id="KW-0805">Transcription regulation</keyword>
<dbReference type="PROSITE" id="PS50043">
    <property type="entry name" value="HTH_LUXR_2"/>
    <property type="match status" value="1"/>
</dbReference>
<evidence type="ECO:0000256" key="3">
    <source>
        <dbReference type="ARBA" id="ARBA00023163"/>
    </source>
</evidence>
<dbReference type="PRINTS" id="PR00038">
    <property type="entry name" value="HTHLUXR"/>
</dbReference>
<keyword evidence="2" id="KW-0238">DNA-binding</keyword>
<organism evidence="5 6">
    <name type="scientific">Microscilla marina ATCC 23134</name>
    <dbReference type="NCBI Taxonomy" id="313606"/>
    <lineage>
        <taxon>Bacteria</taxon>
        <taxon>Pseudomonadati</taxon>
        <taxon>Bacteroidota</taxon>
        <taxon>Cytophagia</taxon>
        <taxon>Cytophagales</taxon>
        <taxon>Microscillaceae</taxon>
        <taxon>Microscilla</taxon>
    </lineage>
</organism>
<gene>
    <name evidence="5" type="ORF">M23134_00281</name>
</gene>
<evidence type="ECO:0000313" key="5">
    <source>
        <dbReference type="EMBL" id="EAY27840.1"/>
    </source>
</evidence>
<accession>A1ZP48</accession>
<dbReference type="EMBL" id="AAWS01000020">
    <property type="protein sequence ID" value="EAY27840.1"/>
    <property type="molecule type" value="Genomic_DNA"/>
</dbReference>
<dbReference type="GO" id="GO:0003677">
    <property type="term" value="F:DNA binding"/>
    <property type="evidence" value="ECO:0007669"/>
    <property type="project" value="UniProtKB-KW"/>
</dbReference>
<dbReference type="InterPro" id="IPR036388">
    <property type="entry name" value="WH-like_DNA-bd_sf"/>
</dbReference>
<feature type="domain" description="HTH luxR-type" evidence="4">
    <location>
        <begin position="1"/>
        <end position="50"/>
    </location>
</feature>
<evidence type="ECO:0000256" key="1">
    <source>
        <dbReference type="ARBA" id="ARBA00023015"/>
    </source>
</evidence>
<dbReference type="Gene3D" id="1.10.10.10">
    <property type="entry name" value="Winged helix-like DNA-binding domain superfamily/Winged helix DNA-binding domain"/>
    <property type="match status" value="1"/>
</dbReference>
<dbReference type="Pfam" id="PF00196">
    <property type="entry name" value="GerE"/>
    <property type="match status" value="1"/>
</dbReference>
<evidence type="ECO:0000313" key="6">
    <source>
        <dbReference type="Proteomes" id="UP000004095"/>
    </source>
</evidence>
<dbReference type="Proteomes" id="UP000004095">
    <property type="component" value="Unassembled WGS sequence"/>
</dbReference>
<reference evidence="5 6" key="1">
    <citation type="submission" date="2007-01" db="EMBL/GenBank/DDBJ databases">
        <authorList>
            <person name="Haygood M."/>
            <person name="Podell S."/>
            <person name="Anderson C."/>
            <person name="Hopkinson B."/>
            <person name="Roe K."/>
            <person name="Barbeau K."/>
            <person name="Gaasterland T."/>
            <person name="Ferriera S."/>
            <person name="Johnson J."/>
            <person name="Kravitz S."/>
            <person name="Beeson K."/>
            <person name="Sutton G."/>
            <person name="Rogers Y.-H."/>
            <person name="Friedman R."/>
            <person name="Frazier M."/>
            <person name="Venter J.C."/>
        </authorList>
    </citation>
    <scope>NUCLEOTIDE SEQUENCE [LARGE SCALE GENOMIC DNA]</scope>
    <source>
        <strain evidence="5 6">ATCC 23134</strain>
    </source>
</reference>
<evidence type="ECO:0000259" key="4">
    <source>
        <dbReference type="PROSITE" id="PS50043"/>
    </source>
</evidence>
<proteinExistence type="predicted"/>
<dbReference type="SMART" id="SM00421">
    <property type="entry name" value="HTH_LUXR"/>
    <property type="match status" value="1"/>
</dbReference>
<dbReference type="SUPFAM" id="SSF46894">
    <property type="entry name" value="C-terminal effector domain of the bipartite response regulators"/>
    <property type="match status" value="1"/>
</dbReference>